<dbReference type="InterPro" id="IPR006058">
    <property type="entry name" value="2Fe2S_fd_BS"/>
</dbReference>
<keyword evidence="21" id="KW-1185">Reference proteome</keyword>
<evidence type="ECO:0000256" key="10">
    <source>
        <dbReference type="ARBA" id="ARBA00022962"/>
    </source>
</evidence>
<dbReference type="InParanoid" id="Q24DC7"/>
<keyword evidence="14" id="KW-0314">Glutamate biosynthesis</keyword>
<dbReference type="Proteomes" id="UP000009168">
    <property type="component" value="Unassembled WGS sequence"/>
</dbReference>
<dbReference type="EC" id="1.4.7.1" evidence="17"/>
<evidence type="ECO:0000256" key="11">
    <source>
        <dbReference type="ARBA" id="ARBA00023002"/>
    </source>
</evidence>
<proteinExistence type="inferred from homology"/>
<organism evidence="20 21">
    <name type="scientific">Tetrahymena thermophila (strain SB210)</name>
    <dbReference type="NCBI Taxonomy" id="312017"/>
    <lineage>
        <taxon>Eukaryota</taxon>
        <taxon>Sar</taxon>
        <taxon>Alveolata</taxon>
        <taxon>Ciliophora</taxon>
        <taxon>Intramacronucleata</taxon>
        <taxon>Oligohymenophorea</taxon>
        <taxon>Hymenostomatida</taxon>
        <taxon>Tetrahymenina</taxon>
        <taxon>Tetrahymenidae</taxon>
        <taxon>Tetrahymena</taxon>
    </lineage>
</organism>
<dbReference type="SUPFAM" id="SSF51395">
    <property type="entry name" value="FMN-linked oxidoreductases"/>
    <property type="match status" value="2"/>
</dbReference>
<protein>
    <recommendedName>
        <fullName evidence="17">glutamate synthase (ferredoxin)</fullName>
        <ecNumber evidence="17">1.4.7.1</ecNumber>
    </recommendedName>
</protein>
<dbReference type="CDD" id="cd02808">
    <property type="entry name" value="GltS_FMN"/>
    <property type="match status" value="1"/>
</dbReference>
<dbReference type="GO" id="GO:0051538">
    <property type="term" value="F:3 iron, 4 sulfur cluster binding"/>
    <property type="evidence" value="ECO:0007669"/>
    <property type="project" value="UniProtKB-KW"/>
</dbReference>
<dbReference type="CDD" id="cd00352">
    <property type="entry name" value="Gn_AT_II"/>
    <property type="match status" value="1"/>
</dbReference>
<dbReference type="Pfam" id="PF04898">
    <property type="entry name" value="Glu_syn_central"/>
    <property type="match status" value="1"/>
</dbReference>
<evidence type="ECO:0000256" key="15">
    <source>
        <dbReference type="ARBA" id="ARBA00023291"/>
    </source>
</evidence>
<dbReference type="Gene3D" id="3.40.50.720">
    <property type="entry name" value="NAD(P)-binding Rossmann-like Domain"/>
    <property type="match status" value="1"/>
</dbReference>
<dbReference type="Gene3D" id="3.20.20.70">
    <property type="entry name" value="Aldolase class I"/>
    <property type="match status" value="2"/>
</dbReference>
<dbReference type="HOGENOM" id="CLU_227546_0_0_1"/>
<dbReference type="GO" id="GO:0006537">
    <property type="term" value="P:glutamate biosynthetic process"/>
    <property type="evidence" value="ECO:0007669"/>
    <property type="project" value="UniProtKB-KW"/>
</dbReference>
<comment type="cofactor">
    <cofactor evidence="1">
        <name>FMN</name>
        <dbReference type="ChEBI" id="CHEBI:58210"/>
    </cofactor>
</comment>
<keyword evidence="15" id="KW-0003">3Fe-4S</keyword>
<evidence type="ECO:0000256" key="17">
    <source>
        <dbReference type="ARBA" id="ARBA00039085"/>
    </source>
</evidence>
<dbReference type="InterPro" id="IPR002932">
    <property type="entry name" value="Glu_synthdom"/>
</dbReference>
<keyword evidence="7" id="KW-0285">Flavoprotein</keyword>
<evidence type="ECO:0000256" key="14">
    <source>
        <dbReference type="ARBA" id="ARBA00023164"/>
    </source>
</evidence>
<dbReference type="EMBL" id="GG662330">
    <property type="protein sequence ID" value="EAS05778.1"/>
    <property type="molecule type" value="Genomic_DNA"/>
</dbReference>
<keyword evidence="11" id="KW-0560">Oxidoreductase</keyword>
<dbReference type="InterPro" id="IPR036485">
    <property type="entry name" value="Glu_synth_asu_C_sf"/>
</dbReference>
<evidence type="ECO:0000256" key="12">
    <source>
        <dbReference type="ARBA" id="ARBA00023004"/>
    </source>
</evidence>
<comment type="pathway">
    <text evidence="4">Nitrogen metabolism.</text>
</comment>
<dbReference type="OrthoDB" id="4327079at2759"/>
<evidence type="ECO:0000256" key="13">
    <source>
        <dbReference type="ARBA" id="ARBA00023014"/>
    </source>
</evidence>
<dbReference type="InterPro" id="IPR029055">
    <property type="entry name" value="Ntn_hydrolases_N"/>
</dbReference>
<keyword evidence="18" id="KW-0175">Coiled coil</keyword>
<comment type="cofactor">
    <cofactor evidence="2">
        <name>[3Fe-4S] cluster</name>
        <dbReference type="ChEBI" id="CHEBI:21137"/>
    </cofactor>
</comment>
<dbReference type="SUPFAM" id="SSF56235">
    <property type="entry name" value="N-terminal nucleophile aminohydrolases (Ntn hydrolases)"/>
    <property type="match status" value="1"/>
</dbReference>
<feature type="domain" description="Glutamine amidotransferase type-2" evidence="19">
    <location>
        <begin position="2258"/>
        <end position="2637"/>
    </location>
</feature>
<dbReference type="STRING" id="312017.Q24DC7"/>
<dbReference type="PRINTS" id="PR00419">
    <property type="entry name" value="ADXRDTASE"/>
</dbReference>
<feature type="coiled-coil region" evidence="18">
    <location>
        <begin position="46"/>
        <end position="77"/>
    </location>
</feature>
<keyword evidence="10" id="KW-0315">Glutamine amidotransferase</keyword>
<dbReference type="Gene3D" id="3.50.50.60">
    <property type="entry name" value="FAD/NAD(P)-binding domain"/>
    <property type="match status" value="1"/>
</dbReference>
<comment type="pathway">
    <text evidence="16">Amino-acid biosynthesis; L-glutamate biosynthesis via GLT pathway; L-glutamate from 2-oxoglutarate and L-glutamine (ferredoxin route): step 1/1.</text>
</comment>
<feature type="coiled-coil region" evidence="18">
    <location>
        <begin position="1866"/>
        <end position="1916"/>
    </location>
</feature>
<dbReference type="KEGG" id="tet:TTHERM_01126420"/>
<evidence type="ECO:0000256" key="18">
    <source>
        <dbReference type="SAM" id="Coils"/>
    </source>
</evidence>
<dbReference type="Pfam" id="PF00310">
    <property type="entry name" value="GATase_2"/>
    <property type="match status" value="1"/>
</dbReference>
<dbReference type="Gene3D" id="2.160.20.60">
    <property type="entry name" value="Glutamate synthase, alpha subunit, C-terminal domain"/>
    <property type="match status" value="2"/>
</dbReference>
<dbReference type="PROSITE" id="PS51278">
    <property type="entry name" value="GATASE_TYPE_2"/>
    <property type="match status" value="1"/>
</dbReference>
<accession>Q24DC7</accession>
<reference evidence="21" key="1">
    <citation type="journal article" date="2006" name="PLoS Biol.">
        <title>Macronuclear genome sequence of the ciliate Tetrahymena thermophila, a model eukaryote.</title>
        <authorList>
            <person name="Eisen J.A."/>
            <person name="Coyne R.S."/>
            <person name="Wu M."/>
            <person name="Wu D."/>
            <person name="Thiagarajan M."/>
            <person name="Wortman J.R."/>
            <person name="Badger J.H."/>
            <person name="Ren Q."/>
            <person name="Amedeo P."/>
            <person name="Jones K.M."/>
            <person name="Tallon L.J."/>
            <person name="Delcher A.L."/>
            <person name="Salzberg S.L."/>
            <person name="Silva J.C."/>
            <person name="Haas B.J."/>
            <person name="Majoros W.H."/>
            <person name="Farzad M."/>
            <person name="Carlton J.M."/>
            <person name="Smith R.K. Jr."/>
            <person name="Garg J."/>
            <person name="Pearlman R.E."/>
            <person name="Karrer K.M."/>
            <person name="Sun L."/>
            <person name="Manning G."/>
            <person name="Elde N.C."/>
            <person name="Turkewitz A.P."/>
            <person name="Asai D.J."/>
            <person name="Wilkes D.E."/>
            <person name="Wang Y."/>
            <person name="Cai H."/>
            <person name="Collins K."/>
            <person name="Stewart B.A."/>
            <person name="Lee S.R."/>
            <person name="Wilamowska K."/>
            <person name="Weinberg Z."/>
            <person name="Ruzzo W.L."/>
            <person name="Wloga D."/>
            <person name="Gaertig J."/>
            <person name="Frankel J."/>
            <person name="Tsao C.-C."/>
            <person name="Gorovsky M.A."/>
            <person name="Keeling P.J."/>
            <person name="Waller R.F."/>
            <person name="Patron N.J."/>
            <person name="Cherry J.M."/>
            <person name="Stover N.A."/>
            <person name="Krieger C.J."/>
            <person name="del Toro C."/>
            <person name="Ryder H.F."/>
            <person name="Williamson S.C."/>
            <person name="Barbeau R.A."/>
            <person name="Hamilton E.P."/>
            <person name="Orias E."/>
        </authorList>
    </citation>
    <scope>NUCLEOTIDE SEQUENCE [LARGE SCALE GENOMIC DNA]</scope>
    <source>
        <strain evidence="21">SB210</strain>
    </source>
</reference>
<dbReference type="Pfam" id="PF01493">
    <property type="entry name" value="GXGXG"/>
    <property type="match status" value="1"/>
</dbReference>
<name>Q24DC7_TETTS</name>
<evidence type="ECO:0000256" key="8">
    <source>
        <dbReference type="ARBA" id="ARBA00022643"/>
    </source>
</evidence>
<dbReference type="InterPro" id="IPR050711">
    <property type="entry name" value="ET-N_metabolism_enzyme"/>
</dbReference>
<dbReference type="SUPFAM" id="SSF69336">
    <property type="entry name" value="Alpha subunit of glutamate synthase, C-terminal domain"/>
    <property type="match status" value="1"/>
</dbReference>
<gene>
    <name evidence="20" type="ORF">TTHERM_01126420</name>
</gene>
<evidence type="ECO:0000256" key="3">
    <source>
        <dbReference type="ARBA" id="ARBA00004802"/>
    </source>
</evidence>
<dbReference type="InterPro" id="IPR002489">
    <property type="entry name" value="Glu_synth_asu_C"/>
</dbReference>
<evidence type="ECO:0000256" key="16">
    <source>
        <dbReference type="ARBA" id="ARBA00037928"/>
    </source>
</evidence>
<evidence type="ECO:0000256" key="7">
    <source>
        <dbReference type="ARBA" id="ARBA00022630"/>
    </source>
</evidence>
<dbReference type="GO" id="GO:0046872">
    <property type="term" value="F:metal ion binding"/>
    <property type="evidence" value="ECO:0007669"/>
    <property type="project" value="UniProtKB-KW"/>
</dbReference>
<dbReference type="PANTHER" id="PTHR11938">
    <property type="entry name" value="FAD NADPH DEHYDROGENASE/OXIDOREDUCTASE"/>
    <property type="match status" value="1"/>
</dbReference>
<dbReference type="SUPFAM" id="SSF51905">
    <property type="entry name" value="FAD/NAD(P)-binding domain"/>
    <property type="match status" value="1"/>
</dbReference>
<dbReference type="RefSeq" id="XP_001026023.1">
    <property type="nucleotide sequence ID" value="XM_001026023.1"/>
</dbReference>
<comment type="pathway">
    <text evidence="3">Energy metabolism; nitrogen metabolism.</text>
</comment>
<evidence type="ECO:0000256" key="1">
    <source>
        <dbReference type="ARBA" id="ARBA00001917"/>
    </source>
</evidence>
<dbReference type="eggNOG" id="KOG1800">
    <property type="taxonomic scope" value="Eukaryota"/>
</dbReference>
<dbReference type="InterPro" id="IPR013785">
    <property type="entry name" value="Aldolase_TIM"/>
</dbReference>
<evidence type="ECO:0000256" key="4">
    <source>
        <dbReference type="ARBA" id="ARBA00004909"/>
    </source>
</evidence>
<dbReference type="InterPro" id="IPR017932">
    <property type="entry name" value="GATase_2_dom"/>
</dbReference>
<keyword evidence="6" id="KW-0028">Amino-acid biosynthesis</keyword>
<evidence type="ECO:0000256" key="9">
    <source>
        <dbReference type="ARBA" id="ARBA00022723"/>
    </source>
</evidence>
<comment type="similarity">
    <text evidence="5">Belongs to the glutamate synthase family.</text>
</comment>
<evidence type="ECO:0000256" key="6">
    <source>
        <dbReference type="ARBA" id="ARBA00022605"/>
    </source>
</evidence>
<evidence type="ECO:0000313" key="20">
    <source>
        <dbReference type="EMBL" id="EAS05778.1"/>
    </source>
</evidence>
<dbReference type="Pfam" id="PF01645">
    <property type="entry name" value="Glu_synthase"/>
    <property type="match status" value="1"/>
</dbReference>
<dbReference type="InterPro" id="IPR006982">
    <property type="entry name" value="Glu_synth_centr_N"/>
</dbReference>
<dbReference type="SUPFAM" id="SSF51971">
    <property type="entry name" value="Nucleotide-binding domain"/>
    <property type="match status" value="1"/>
</dbReference>
<dbReference type="InterPro" id="IPR036188">
    <property type="entry name" value="FAD/NAD-bd_sf"/>
</dbReference>
<keyword evidence="13" id="KW-0411">Iron-sulfur</keyword>
<keyword evidence="12" id="KW-0408">Iron</keyword>
<dbReference type="PANTHER" id="PTHR11938:SF133">
    <property type="entry name" value="GLUTAMATE SYNTHASE (NADH)"/>
    <property type="match status" value="1"/>
</dbReference>
<dbReference type="eggNOG" id="KOG0399">
    <property type="taxonomic scope" value="Eukaryota"/>
</dbReference>
<keyword evidence="9" id="KW-0479">Metal-binding</keyword>
<dbReference type="GO" id="GO:0016041">
    <property type="term" value="F:glutamate synthase (ferredoxin) activity"/>
    <property type="evidence" value="ECO:0007669"/>
    <property type="project" value="UniProtKB-EC"/>
</dbReference>
<evidence type="ECO:0000256" key="2">
    <source>
        <dbReference type="ARBA" id="ARBA00001927"/>
    </source>
</evidence>
<dbReference type="GeneID" id="7832530"/>
<dbReference type="GO" id="GO:0051537">
    <property type="term" value="F:2 iron, 2 sulfur cluster binding"/>
    <property type="evidence" value="ECO:0007669"/>
    <property type="project" value="InterPro"/>
</dbReference>
<evidence type="ECO:0000259" key="19">
    <source>
        <dbReference type="PROSITE" id="PS51278"/>
    </source>
</evidence>
<dbReference type="PROSITE" id="PS00197">
    <property type="entry name" value="2FE2S_FER_1"/>
    <property type="match status" value="1"/>
</dbReference>
<keyword evidence="8" id="KW-0288">FMN</keyword>
<dbReference type="Gene3D" id="3.60.20.10">
    <property type="entry name" value="Glutamine Phosphoribosylpyrophosphate, subunit 1, domain 1"/>
    <property type="match status" value="1"/>
</dbReference>
<evidence type="ECO:0000313" key="21">
    <source>
        <dbReference type="Proteomes" id="UP000009168"/>
    </source>
</evidence>
<sequence length="2661" mass="299776">MIKNLSKGNSGIQQILKSHSSLQVKKYFSTSWKWEHLNLWEKPLSLKERAQESSSLKQELEQKQVQANNSQEELQLSEPLRTSHQITLKQQIPINSIKEYFNSLVVKEKGTTSFDDYLKHRAQLKLLNQANNQPQQQHQVQQPLQQQTITKSSFSTQTAQAYEELKLLAKKRGMTVSQFVALSNQMIRTLNCKSTFEERKSNYSDDLKKEFEEYTTEQIAQILSCHIEIGGMSDGALSSQVHRHLTHAANKTGVLSNAGEGGVEEDRHQTIENPLIIQCASGRFGFDLTSIIEADEVQIKLAQGAKPGEGGHLPGSKVSLRIAAIRRARKGTTLISPQPQHDLYSIEDLYLLIHALKSVKPGIQVNVKLASDPDVAITALGAVKAGADRITIAGHSGGTGAAKISSIFNTGMPWEWGVALTHQMLDAYDLRNKIQLVASGGIVNGCDVVEAILLGADKVEIGTSALVSLGCIMLRKCHSPRSISIDSLIQPLKKSAESKNIDVNLLARMVYDSLCEAGYVEVSTGAVTLDYQEMEERHGNLNELGLEESLVEISRKVLENASGGCTVGLNTQDPLYIKKYEGTPEKAQDFLFMMGLGALRYMNEKCNQKGSLYKLRGRAKEFLQSNRFFSDMDMLLGKIQLKAQKGYIDTLLQIPSEKDIKVIERIQSHIQEHKNSSEIPPLLINDISLTQSDVSFGAAISGYCQYHNVNFPIKIHLHSSHQVGPQNFGCFLKNNITLVIEGSCNDHVGKANSGGKIVVKKKQNNLKVIVGNSIGFGATCGEMYIDGCSGTRSFVRNSGMEAVVTGNVNDHFCEFMTRGNVVVLGKVGRNCGAGMTGGYLFLNYDIEQNRKNVTGKRFLSLEEHSDARDIFKRLVENCYKETQSKEAKHVLDNWQESVKKFKFHNPYNLNFLLESDYLNKSKKENTYELFASDSGVGESLAKLFNSKKRQTPFSFRFNGVAGNDFASFCPPQCNMIFEGSRLGQFVGYASKGNVVLNQKSAGKLSGAFTGRYPFMRSSANIFVKSENELGHHALFQFNGTAIITNTGVNCCHELRENAKVIVLGEIGHGFAKNAHLQSTIIVNVNKAANVNEDSLKQLTFQQSKWILEYFRQFSKLIPHNSPQGTTSKKSQQHNSQEKEIIFQNGDLVIYNDTNNQFTELENIKMIEKHFRMFNHEKDFYSYKNIKEREKIIKLAKNLLKIQQSAGWNSEIQTCIESIAKSGLDEMTYSMGDQLNFQDRFMNSGSSTNFYGLFRQPFAQETRPPVDADSESQFINTDIYIKAYSPNEYKETYYKFDHPIISSSQLEQLLHQVNPIEVDLRCDVFEIQVAETTVEEKIDMILKQIRNEIVVGNKRVILFTHRLGSESESRTSDHIETQRDDSFNDQMHLDSWVIIGLIRQRLKKEGLVDFDVILETDEPIDPHSLDVLLNVCGVKLVYPRAVEKHFSVLANRYKDLRGATYTSQELWRNYAIGMQKALKRIIAKDGDVDLSTRVYAQTYTCLFLQKKLANQIGVESFFSAEALNLGFIASVFQNRFMGTINDGILNSSNLQSNTKIEQDLNKGNMLKSSKKFQHLWDNKRVDALQTMIAKPSLDSFFAYFEKLTRVNIRQNFKDRPHTVSVAVIGAGPAGLETAIQISNNYPEVDEIVLFDSYFAPGGKIIDAVAPDHPITKKQLKNFSIFEHEKIKFVGNSYIDQRRMRYIYEQFSAVFLTHGATPRKLAENISGKEYVISADDVVKWYNSKTDMNDNNTEGIPFYRTEKAHPPCPFSIPETESISIIGVGNVSLDIARILLRNPDDAILKDNITTYVYNELKRSRVRNVTCIGRREPYEAKFGMPELLELKDLADNEKQFQLAAQFDLLTASANVEKIKQKLIKKQQSLAQLQSQPKQKEQQDQADQLKEEVEELENRIQLFEFFKQYHKTPEQINEMKQNSTIKFINFIFNEDIDPVKGFEKQSGTNRVMGHFISGNTIEAEAFIASLGYQPHMPVSNILQITPSGQTGFSTQKQAQQSQAGTIAQTPTYIVPNLLVAGQAKTGIGTIGHTKSDVKTLLKNFNAENLQKKPSVEGFLEDYYYKQGAVSKDIVLQIMQSLRSHYTQKYITPSVIKKHIENYRKLLFMQQQADKGATITKQSDIQNKNVQQSDTSKQPRKLKILQDLNDSNPKEIELPISDKSLRDCLNIMQGDCESGSCGGCFVFTQDPVEQYEQAEQKIAISKGGLSAESIPKECKAILSCQHTAKDLMSDRITKLILSGSNRSACGIGVHKTKQSSIEFVQSAVRHLKDDLARGAGVSGYGDGAGLLLKIDWDFFESYGGFSQSILENFDEIKKSLAICQVFIRDNNDIKLIEDKLTRQGLAVIHKREVIINQKKFILGEARQHPLSYQFFVVPQQPNTLDKIIQKIQQNPRSVVTETDALASISTKYVCYKLASFASEIEAYEDLNPKYGYKADTILTHTRFATTTLQPKLTGNVATAAIKAHPFQNLIHNGEIVTKRSIISYLEKNSELFKEKGILIDREELIKCSDSYVLQRYIQCLKSLYPELSLEDIIHMITRSTRGDSQLSEYARAKGMPQVCGPCNLSMYDEYNDTLVFFRDNSGFRPAILVTQEDQIHIVSQQQCQSLNDKVSLLEEGQIYVINNQNVFREYTPNDTKVPKNFQIKTLPS</sequence>
<dbReference type="UniPathway" id="UPA00045"/>
<evidence type="ECO:0000256" key="5">
    <source>
        <dbReference type="ARBA" id="ARBA00009716"/>
    </source>
</evidence>